<evidence type="ECO:0000256" key="3">
    <source>
        <dbReference type="ARBA" id="ARBA00022553"/>
    </source>
</evidence>
<dbReference type="PRINTS" id="PR01590">
    <property type="entry name" value="HTHFIS"/>
</dbReference>
<dbReference type="FunFam" id="3.40.50.2300:FF:000018">
    <property type="entry name" value="DNA-binding transcriptional regulator NtrC"/>
    <property type="match status" value="1"/>
</dbReference>
<dbReference type="PANTHER" id="PTHR32071:SF113">
    <property type="entry name" value="ALGINATE BIOSYNTHESIS TRANSCRIPTIONAL REGULATORY PROTEIN ALGB"/>
    <property type="match status" value="1"/>
</dbReference>
<dbReference type="Pfam" id="PF00072">
    <property type="entry name" value="Response_reg"/>
    <property type="match status" value="1"/>
</dbReference>
<name>A0A150PCK2_SORCE</name>
<dbReference type="SMART" id="SM00382">
    <property type="entry name" value="AAA"/>
    <property type="match status" value="1"/>
</dbReference>
<evidence type="ECO:0000256" key="11">
    <source>
        <dbReference type="PROSITE-ProRule" id="PRU00169"/>
    </source>
</evidence>
<keyword evidence="7" id="KW-0805">Transcription regulation</keyword>
<dbReference type="GO" id="GO:0005524">
    <property type="term" value="F:ATP binding"/>
    <property type="evidence" value="ECO:0007669"/>
    <property type="project" value="UniProtKB-KW"/>
</dbReference>
<dbReference type="SUPFAM" id="SSF46689">
    <property type="entry name" value="Homeodomain-like"/>
    <property type="match status" value="1"/>
</dbReference>
<keyword evidence="14" id="KW-0808">Transferase</keyword>
<dbReference type="SMART" id="SM00448">
    <property type="entry name" value="REC"/>
    <property type="match status" value="1"/>
</dbReference>
<evidence type="ECO:0000313" key="15">
    <source>
        <dbReference type="Proteomes" id="UP000075420"/>
    </source>
</evidence>
<dbReference type="Gene3D" id="3.40.50.2300">
    <property type="match status" value="1"/>
</dbReference>
<dbReference type="InterPro" id="IPR001789">
    <property type="entry name" value="Sig_transdc_resp-reg_receiver"/>
</dbReference>
<dbReference type="Gene3D" id="3.40.50.300">
    <property type="entry name" value="P-loop containing nucleotide triphosphate hydrolases"/>
    <property type="match status" value="1"/>
</dbReference>
<dbReference type="Pfam" id="PF25601">
    <property type="entry name" value="AAA_lid_14"/>
    <property type="match status" value="1"/>
</dbReference>
<keyword evidence="2" id="KW-0963">Cytoplasm</keyword>
<keyword evidence="14" id="KW-0418">Kinase</keyword>
<keyword evidence="10" id="KW-0804">Transcription</keyword>
<gene>
    <name evidence="14" type="ORF">BE08_03690</name>
</gene>
<evidence type="ECO:0000256" key="10">
    <source>
        <dbReference type="ARBA" id="ARBA00023163"/>
    </source>
</evidence>
<dbReference type="InterPro" id="IPR025944">
    <property type="entry name" value="Sigma_54_int_dom_CS"/>
</dbReference>
<comment type="caution">
    <text evidence="14">The sequence shown here is derived from an EMBL/GenBank/DDBJ whole genome shotgun (WGS) entry which is preliminary data.</text>
</comment>
<evidence type="ECO:0000256" key="6">
    <source>
        <dbReference type="ARBA" id="ARBA00023012"/>
    </source>
</evidence>
<dbReference type="PROSITE" id="PS50110">
    <property type="entry name" value="RESPONSE_REGULATORY"/>
    <property type="match status" value="1"/>
</dbReference>
<keyword evidence="5" id="KW-0067">ATP-binding</keyword>
<evidence type="ECO:0000256" key="8">
    <source>
        <dbReference type="ARBA" id="ARBA00023125"/>
    </source>
</evidence>
<evidence type="ECO:0000256" key="1">
    <source>
        <dbReference type="ARBA" id="ARBA00004496"/>
    </source>
</evidence>
<dbReference type="GO" id="GO:0005737">
    <property type="term" value="C:cytoplasm"/>
    <property type="evidence" value="ECO:0007669"/>
    <property type="project" value="UniProtKB-SubCell"/>
</dbReference>
<feature type="modified residue" description="4-aspartylphosphate" evidence="11">
    <location>
        <position position="52"/>
    </location>
</feature>
<evidence type="ECO:0000313" key="14">
    <source>
        <dbReference type="EMBL" id="KYF53421.1"/>
    </source>
</evidence>
<dbReference type="GO" id="GO:0016301">
    <property type="term" value="F:kinase activity"/>
    <property type="evidence" value="ECO:0007669"/>
    <property type="project" value="UniProtKB-KW"/>
</dbReference>
<dbReference type="Gene3D" id="1.10.8.60">
    <property type="match status" value="1"/>
</dbReference>
<dbReference type="GO" id="GO:0043565">
    <property type="term" value="F:sequence-specific DNA binding"/>
    <property type="evidence" value="ECO:0007669"/>
    <property type="project" value="InterPro"/>
</dbReference>
<keyword evidence="9" id="KW-0010">Activator</keyword>
<evidence type="ECO:0000259" key="12">
    <source>
        <dbReference type="PROSITE" id="PS50045"/>
    </source>
</evidence>
<evidence type="ECO:0000256" key="7">
    <source>
        <dbReference type="ARBA" id="ARBA00023015"/>
    </source>
</evidence>
<evidence type="ECO:0000256" key="9">
    <source>
        <dbReference type="ARBA" id="ARBA00023159"/>
    </source>
</evidence>
<keyword evidence="6" id="KW-0902">Two-component regulatory system</keyword>
<dbReference type="InterPro" id="IPR002078">
    <property type="entry name" value="Sigma_54_int"/>
</dbReference>
<dbReference type="PROSITE" id="PS50045">
    <property type="entry name" value="SIGMA54_INTERACT_4"/>
    <property type="match status" value="1"/>
</dbReference>
<accession>A0A150PCK2</accession>
<keyword evidence="3 11" id="KW-0597">Phosphoprotein</keyword>
<evidence type="ECO:0000256" key="4">
    <source>
        <dbReference type="ARBA" id="ARBA00022741"/>
    </source>
</evidence>
<evidence type="ECO:0000259" key="13">
    <source>
        <dbReference type="PROSITE" id="PS50110"/>
    </source>
</evidence>
<dbReference type="CDD" id="cd00009">
    <property type="entry name" value="AAA"/>
    <property type="match status" value="1"/>
</dbReference>
<dbReference type="InterPro" id="IPR027417">
    <property type="entry name" value="P-loop_NTPase"/>
</dbReference>
<dbReference type="SUPFAM" id="SSF52172">
    <property type="entry name" value="CheY-like"/>
    <property type="match status" value="1"/>
</dbReference>
<keyword evidence="8" id="KW-0238">DNA-binding</keyword>
<dbReference type="InterPro" id="IPR009057">
    <property type="entry name" value="Homeodomain-like_sf"/>
</dbReference>
<sequence>MRRVLVVDDEENLRLVVRTFLKRDGYEVEAVSSGEEALAMVETFGPDVILTDVRMPKMGGLDLLATLKAKGNEATVIVMSAYGNIDLAIEAMKAGAYDYIQKPFKAEEVLLTLRKAEEREALRRENRALRQEIRRENFFEEILAKSPPMQAIFKTIAKVAEYKTTALITGESGVGKELVARAIHRRSSRRGGPFVAVNCGAIPENLLESELFGYKRGAFTDAMNDRAGLFEQANHGTLLLDEIGELPLSLQVKLLRVLQEETIRRLGDNRDIKVDVRILAATHRDLAAETQAGRFREDLFYRVNVLPIAIPPLRERREDIPILLDHFLARNNARFGMNIRGFEPEARRLLLEYRWPGNVRELENTVERAMVLCEGERIGEADLPDRIREARDPIQMQLTSGELSIKKTSRVIEEILIRRALQKTKGNRTKAAEVLEISHRALLYKIKDYRIDL</sequence>
<dbReference type="FunFam" id="3.40.50.300:FF:000006">
    <property type="entry name" value="DNA-binding transcriptional regulator NtrC"/>
    <property type="match status" value="1"/>
</dbReference>
<evidence type="ECO:0000256" key="5">
    <source>
        <dbReference type="ARBA" id="ARBA00022840"/>
    </source>
</evidence>
<dbReference type="AlphaFoldDB" id="A0A150PCK2"/>
<dbReference type="EMBL" id="JELY01002153">
    <property type="protein sequence ID" value="KYF53421.1"/>
    <property type="molecule type" value="Genomic_DNA"/>
</dbReference>
<dbReference type="GO" id="GO:0000160">
    <property type="term" value="P:phosphorelay signal transduction system"/>
    <property type="evidence" value="ECO:0007669"/>
    <property type="project" value="UniProtKB-KW"/>
</dbReference>
<dbReference type="InterPro" id="IPR003593">
    <property type="entry name" value="AAA+_ATPase"/>
</dbReference>
<keyword evidence="4" id="KW-0547">Nucleotide-binding</keyword>
<dbReference type="InterPro" id="IPR058031">
    <property type="entry name" value="AAA_lid_NorR"/>
</dbReference>
<feature type="domain" description="Response regulatory" evidence="13">
    <location>
        <begin position="3"/>
        <end position="117"/>
    </location>
</feature>
<dbReference type="SUPFAM" id="SSF52540">
    <property type="entry name" value="P-loop containing nucleoside triphosphate hydrolases"/>
    <property type="match status" value="1"/>
</dbReference>
<protein>
    <submittedName>
        <fullName evidence="14">Histidine kinase</fullName>
    </submittedName>
</protein>
<dbReference type="Pfam" id="PF00158">
    <property type="entry name" value="Sigma54_activat"/>
    <property type="match status" value="1"/>
</dbReference>
<organism evidence="14 15">
    <name type="scientific">Sorangium cellulosum</name>
    <name type="common">Polyangium cellulosum</name>
    <dbReference type="NCBI Taxonomy" id="56"/>
    <lineage>
        <taxon>Bacteria</taxon>
        <taxon>Pseudomonadati</taxon>
        <taxon>Myxococcota</taxon>
        <taxon>Polyangia</taxon>
        <taxon>Polyangiales</taxon>
        <taxon>Polyangiaceae</taxon>
        <taxon>Sorangium</taxon>
    </lineage>
</organism>
<dbReference type="FunFam" id="1.10.8.60:FF:000014">
    <property type="entry name" value="DNA-binding transcriptional regulator NtrC"/>
    <property type="match status" value="1"/>
</dbReference>
<proteinExistence type="predicted"/>
<dbReference type="Pfam" id="PF02954">
    <property type="entry name" value="HTH_8"/>
    <property type="match status" value="1"/>
</dbReference>
<dbReference type="PROSITE" id="PS00688">
    <property type="entry name" value="SIGMA54_INTERACT_3"/>
    <property type="match status" value="1"/>
</dbReference>
<feature type="domain" description="Sigma-54 factor interaction" evidence="12">
    <location>
        <begin position="142"/>
        <end position="371"/>
    </location>
</feature>
<reference evidence="14 15" key="1">
    <citation type="submission" date="2014-02" db="EMBL/GenBank/DDBJ databases">
        <title>The small core and large imbalanced accessory genome model reveals a collaborative survival strategy of Sorangium cellulosum strains in nature.</title>
        <authorList>
            <person name="Han K."/>
            <person name="Peng R."/>
            <person name="Blom J."/>
            <person name="Li Y.-Z."/>
        </authorList>
    </citation>
    <scope>NUCLEOTIDE SEQUENCE [LARGE SCALE GENOMIC DNA]</scope>
    <source>
        <strain evidence="14 15">So0157-25</strain>
    </source>
</reference>
<comment type="subcellular location">
    <subcellularLocation>
        <location evidence="1">Cytoplasm</location>
    </subcellularLocation>
</comment>
<evidence type="ECO:0000256" key="2">
    <source>
        <dbReference type="ARBA" id="ARBA00022490"/>
    </source>
</evidence>
<dbReference type="Proteomes" id="UP000075420">
    <property type="component" value="Unassembled WGS sequence"/>
</dbReference>
<dbReference type="InterPro" id="IPR002197">
    <property type="entry name" value="HTH_Fis"/>
</dbReference>
<dbReference type="PANTHER" id="PTHR32071">
    <property type="entry name" value="TRANSCRIPTIONAL REGULATORY PROTEIN"/>
    <property type="match status" value="1"/>
</dbReference>
<dbReference type="GO" id="GO:0006355">
    <property type="term" value="P:regulation of DNA-templated transcription"/>
    <property type="evidence" value="ECO:0007669"/>
    <property type="project" value="InterPro"/>
</dbReference>
<dbReference type="Gene3D" id="1.10.10.60">
    <property type="entry name" value="Homeodomain-like"/>
    <property type="match status" value="1"/>
</dbReference>
<dbReference type="InterPro" id="IPR011006">
    <property type="entry name" value="CheY-like_superfamily"/>
</dbReference>